<keyword evidence="3" id="KW-1185">Reference proteome</keyword>
<accession>L8FTN4</accession>
<feature type="compositionally biased region" description="Polar residues" evidence="1">
    <location>
        <begin position="78"/>
        <end position="101"/>
    </location>
</feature>
<evidence type="ECO:0000313" key="2">
    <source>
        <dbReference type="EMBL" id="ELR03066.1"/>
    </source>
</evidence>
<dbReference type="AlphaFoldDB" id="L8FTN4"/>
<dbReference type="InParanoid" id="L8FTN4"/>
<gene>
    <name evidence="2" type="ORF">GMDG_05910</name>
</gene>
<evidence type="ECO:0000313" key="3">
    <source>
        <dbReference type="Proteomes" id="UP000011064"/>
    </source>
</evidence>
<protein>
    <submittedName>
        <fullName evidence="2">Uncharacterized protein</fullName>
    </submittedName>
</protein>
<feature type="compositionally biased region" description="Polar residues" evidence="1">
    <location>
        <begin position="39"/>
        <end position="62"/>
    </location>
</feature>
<feature type="compositionally biased region" description="Polar residues" evidence="1">
    <location>
        <begin position="1"/>
        <end position="28"/>
    </location>
</feature>
<dbReference type="VEuPathDB" id="FungiDB:GMDG_05910"/>
<dbReference type="EMBL" id="GL573303">
    <property type="protein sequence ID" value="ELR03066.1"/>
    <property type="molecule type" value="Genomic_DNA"/>
</dbReference>
<dbReference type="Proteomes" id="UP000011064">
    <property type="component" value="Unassembled WGS sequence"/>
</dbReference>
<reference evidence="3" key="1">
    <citation type="submission" date="2010-09" db="EMBL/GenBank/DDBJ databases">
        <title>The genome sequence of Geomyces destructans 20631-21.</title>
        <authorList>
            <consortium name="The Broad Institute Genome Sequencing Platform"/>
            <person name="Cuomo C.A."/>
            <person name="Blehert D.S."/>
            <person name="Lorch J.M."/>
            <person name="Young S.K."/>
            <person name="Zeng Q."/>
            <person name="Gargeya S."/>
            <person name="Fitzgerald M."/>
            <person name="Haas B."/>
            <person name="Abouelleil A."/>
            <person name="Alvarado L."/>
            <person name="Arachchi H.M."/>
            <person name="Berlin A."/>
            <person name="Brown A."/>
            <person name="Chapman S.B."/>
            <person name="Chen Z."/>
            <person name="Dunbar C."/>
            <person name="Freedman E."/>
            <person name="Gearin G."/>
            <person name="Gellesch M."/>
            <person name="Goldberg J."/>
            <person name="Griggs A."/>
            <person name="Gujja S."/>
            <person name="Heiman D."/>
            <person name="Howarth C."/>
            <person name="Larson L."/>
            <person name="Lui A."/>
            <person name="MacDonald P.J.P."/>
            <person name="Montmayeur A."/>
            <person name="Murphy C."/>
            <person name="Neiman D."/>
            <person name="Pearson M."/>
            <person name="Priest M."/>
            <person name="Roberts A."/>
            <person name="Saif S."/>
            <person name="Shea T."/>
            <person name="Shenoy N."/>
            <person name="Sisk P."/>
            <person name="Stolte C."/>
            <person name="Sykes S."/>
            <person name="Wortman J."/>
            <person name="Nusbaum C."/>
            <person name="Birren B."/>
        </authorList>
    </citation>
    <scope>NUCLEOTIDE SEQUENCE [LARGE SCALE GENOMIC DNA]</scope>
    <source>
        <strain evidence="3">ATCC MYA-4855 / 20631-21</strain>
    </source>
</reference>
<evidence type="ECO:0000256" key="1">
    <source>
        <dbReference type="SAM" id="MobiDB-lite"/>
    </source>
</evidence>
<proteinExistence type="predicted"/>
<dbReference type="OrthoDB" id="4196148at2759"/>
<feature type="region of interest" description="Disordered" evidence="1">
    <location>
        <begin position="1"/>
        <end position="115"/>
    </location>
</feature>
<sequence>MSRYITSMLNPSSRNPPSWSDSAPSYSDYTLDERFEPASSPSIHQATSETPKPRPLSSNNPYRQLLEHSPPPEAASGISLSTPPQPATQPSHQTLPASPTHPTERRQSSLPPQQTPAELADLQATAEAAQRAPGFLSLDRDLIFPPPPSQALYSLTFALSANGTSNTVRRSVPAVMRADGSQRSEVTDKDLYNIRRDPILNSCFTIEGKRRSTFPGTLTLRYHANLIKGPYWDCTVEKTGELLMRGKGEEWIDGLGRTVGREPEGICMRRKKRKAMEKEHEKRTQGQNVAWKPQVLELVGEGRGRAGGDDNSEDAKARIRDLLVTCWVAKCWDAERVAAMPEQSAADGSLWKRRSEVARGTGILF</sequence>
<organism evidence="2 3">
    <name type="scientific">Pseudogymnoascus destructans (strain ATCC MYA-4855 / 20631-21)</name>
    <name type="common">Bat white-nose syndrome fungus</name>
    <name type="synonym">Geomyces destructans</name>
    <dbReference type="NCBI Taxonomy" id="658429"/>
    <lineage>
        <taxon>Eukaryota</taxon>
        <taxon>Fungi</taxon>
        <taxon>Dikarya</taxon>
        <taxon>Ascomycota</taxon>
        <taxon>Pezizomycotina</taxon>
        <taxon>Leotiomycetes</taxon>
        <taxon>Thelebolales</taxon>
        <taxon>Thelebolaceae</taxon>
        <taxon>Pseudogymnoascus</taxon>
    </lineage>
</organism>
<dbReference type="HOGENOM" id="CLU_758940_0_0_1"/>
<name>L8FTN4_PSED2</name>